<dbReference type="RefSeq" id="XP_045960411.1">
    <property type="nucleotide sequence ID" value="XM_046095793.1"/>
</dbReference>
<name>A0A9P8UPP4_9PEZI</name>
<gene>
    <name evidence="2" type="ORF">BKA67DRAFT_256379</name>
</gene>
<accession>A0A9P8UPP4</accession>
<dbReference type="Proteomes" id="UP000758603">
    <property type="component" value="Unassembled WGS sequence"/>
</dbReference>
<dbReference type="PANTHER" id="PTHR28047:SF5">
    <property type="entry name" value="PROTEIN DCG1"/>
    <property type="match status" value="1"/>
</dbReference>
<organism evidence="2 3">
    <name type="scientific">Truncatella angustata</name>
    <dbReference type="NCBI Taxonomy" id="152316"/>
    <lineage>
        <taxon>Eukaryota</taxon>
        <taxon>Fungi</taxon>
        <taxon>Dikarya</taxon>
        <taxon>Ascomycota</taxon>
        <taxon>Pezizomycotina</taxon>
        <taxon>Sordariomycetes</taxon>
        <taxon>Xylariomycetidae</taxon>
        <taxon>Amphisphaeriales</taxon>
        <taxon>Sporocadaceae</taxon>
        <taxon>Truncatella</taxon>
    </lineage>
</organism>
<dbReference type="Pfam" id="PF01177">
    <property type="entry name" value="Asp_Glu_race"/>
    <property type="match status" value="1"/>
</dbReference>
<sequence length="251" mass="26912">MTKILVLNPNSSQSMTDGVKKVVKAIYLPENTDLHFYTAPSNAPASINNGEDIASSVEAVKADAWRYIESGKFEGILIACFSVHPLVGELQQLTGTSGVATGIFEASILTALPLLKPDEKWGVVTTGKFWEKHLSDGVQHFLGAGETDSNAKFAGVESTGLNASDFHHGVSPDVVNQKIREATGRLLRKGKVTTVVMGCAGMAGMESQIRRGAAEEMGEEFAGKVLNVVDGVTAGVIQIEQLCRQQRLLRR</sequence>
<comment type="caution">
    <text evidence="2">The sequence shown here is derived from an EMBL/GenBank/DDBJ whole genome shotgun (WGS) entry which is preliminary data.</text>
</comment>
<dbReference type="InterPro" id="IPR052186">
    <property type="entry name" value="Hydantoin_racemase-like"/>
</dbReference>
<evidence type="ECO:0000313" key="2">
    <source>
        <dbReference type="EMBL" id="KAH6656146.1"/>
    </source>
</evidence>
<dbReference type="AlphaFoldDB" id="A0A9P8UPP4"/>
<dbReference type="InterPro" id="IPR053714">
    <property type="entry name" value="Iso_Racemase_Enz_sf"/>
</dbReference>
<dbReference type="OrthoDB" id="412018at2759"/>
<reference evidence="2" key="1">
    <citation type="journal article" date="2021" name="Nat. Commun.">
        <title>Genetic determinants of endophytism in the Arabidopsis root mycobiome.</title>
        <authorList>
            <person name="Mesny F."/>
            <person name="Miyauchi S."/>
            <person name="Thiergart T."/>
            <person name="Pickel B."/>
            <person name="Atanasova L."/>
            <person name="Karlsson M."/>
            <person name="Huettel B."/>
            <person name="Barry K.W."/>
            <person name="Haridas S."/>
            <person name="Chen C."/>
            <person name="Bauer D."/>
            <person name="Andreopoulos W."/>
            <person name="Pangilinan J."/>
            <person name="LaButti K."/>
            <person name="Riley R."/>
            <person name="Lipzen A."/>
            <person name="Clum A."/>
            <person name="Drula E."/>
            <person name="Henrissat B."/>
            <person name="Kohler A."/>
            <person name="Grigoriev I.V."/>
            <person name="Martin F.M."/>
            <person name="Hacquard S."/>
        </authorList>
    </citation>
    <scope>NUCLEOTIDE SEQUENCE</scope>
    <source>
        <strain evidence="2">MPI-SDFR-AT-0073</strain>
    </source>
</reference>
<comment type="similarity">
    <text evidence="1">Belongs to the HyuE racemase family.</text>
</comment>
<dbReference type="EMBL" id="JAGPXC010000003">
    <property type="protein sequence ID" value="KAH6656146.1"/>
    <property type="molecule type" value="Genomic_DNA"/>
</dbReference>
<evidence type="ECO:0000313" key="3">
    <source>
        <dbReference type="Proteomes" id="UP000758603"/>
    </source>
</evidence>
<dbReference type="Gene3D" id="3.40.50.12500">
    <property type="match status" value="1"/>
</dbReference>
<proteinExistence type="inferred from homology"/>
<evidence type="ECO:0000256" key="1">
    <source>
        <dbReference type="ARBA" id="ARBA00038414"/>
    </source>
</evidence>
<protein>
    <submittedName>
        <fullName evidence="2">Asp/Glu/hydantoin racemase</fullName>
    </submittedName>
</protein>
<dbReference type="GeneID" id="70124686"/>
<keyword evidence="3" id="KW-1185">Reference proteome</keyword>
<dbReference type="InterPro" id="IPR015942">
    <property type="entry name" value="Asp/Glu/hydantoin_racemase"/>
</dbReference>
<dbReference type="PANTHER" id="PTHR28047">
    <property type="entry name" value="PROTEIN DCG1"/>
    <property type="match status" value="1"/>
</dbReference>
<dbReference type="GO" id="GO:0047661">
    <property type="term" value="F:amino-acid racemase activity"/>
    <property type="evidence" value="ECO:0007669"/>
    <property type="project" value="InterPro"/>
</dbReference>